<dbReference type="VEuPathDB" id="FungiDB:GMDG_02633"/>
<reference evidence="3" key="1">
    <citation type="submission" date="2010-09" db="EMBL/GenBank/DDBJ databases">
        <title>The genome sequence of Geomyces destructans 20631-21.</title>
        <authorList>
            <consortium name="The Broad Institute Genome Sequencing Platform"/>
            <person name="Cuomo C.A."/>
            <person name="Blehert D.S."/>
            <person name="Lorch J.M."/>
            <person name="Young S.K."/>
            <person name="Zeng Q."/>
            <person name="Gargeya S."/>
            <person name="Fitzgerald M."/>
            <person name="Haas B."/>
            <person name="Abouelleil A."/>
            <person name="Alvarado L."/>
            <person name="Arachchi H.M."/>
            <person name="Berlin A."/>
            <person name="Brown A."/>
            <person name="Chapman S.B."/>
            <person name="Chen Z."/>
            <person name="Dunbar C."/>
            <person name="Freedman E."/>
            <person name="Gearin G."/>
            <person name="Gellesch M."/>
            <person name="Goldberg J."/>
            <person name="Griggs A."/>
            <person name="Gujja S."/>
            <person name="Heiman D."/>
            <person name="Howarth C."/>
            <person name="Larson L."/>
            <person name="Lui A."/>
            <person name="MacDonald P.J.P."/>
            <person name="Montmayeur A."/>
            <person name="Murphy C."/>
            <person name="Neiman D."/>
            <person name="Pearson M."/>
            <person name="Priest M."/>
            <person name="Roberts A."/>
            <person name="Saif S."/>
            <person name="Shea T."/>
            <person name="Shenoy N."/>
            <person name="Sisk P."/>
            <person name="Stolte C."/>
            <person name="Sykes S."/>
            <person name="Wortman J."/>
            <person name="Nusbaum C."/>
            <person name="Birren B."/>
        </authorList>
    </citation>
    <scope>NUCLEOTIDE SEQUENCE [LARGE SCALE GENOMIC DNA]</scope>
    <source>
        <strain evidence="3">ATCC MYA-4855 / 20631-21</strain>
    </source>
</reference>
<feature type="region of interest" description="Disordered" evidence="1">
    <location>
        <begin position="1"/>
        <end position="155"/>
    </location>
</feature>
<evidence type="ECO:0000256" key="1">
    <source>
        <dbReference type="SAM" id="MobiDB-lite"/>
    </source>
</evidence>
<proteinExistence type="predicted"/>
<gene>
    <name evidence="2" type="ORF">GMDG_02633</name>
</gene>
<sequence length="155" mass="16699">MPQPTNTKLMDTSPGGESTNQYEEATIYTSPNTEQKPNFGDTIPPRGPALSAAQKTSRERTEHRNQNRRYREAMLEHGCGGTTIGSSHTTTSTSPSKSAVRGTSHSGGGSMSQVAATAEDQSHRHSSYESSPEVEEREVRDRRRQGYGEGSGVGG</sequence>
<feature type="compositionally biased region" description="Basic and acidic residues" evidence="1">
    <location>
        <begin position="56"/>
        <end position="75"/>
    </location>
</feature>
<organism evidence="2 3">
    <name type="scientific">Pseudogymnoascus destructans (strain ATCC MYA-4855 / 20631-21)</name>
    <name type="common">Bat white-nose syndrome fungus</name>
    <name type="synonym">Geomyces destructans</name>
    <dbReference type="NCBI Taxonomy" id="658429"/>
    <lineage>
        <taxon>Eukaryota</taxon>
        <taxon>Fungi</taxon>
        <taxon>Dikarya</taxon>
        <taxon>Ascomycota</taxon>
        <taxon>Pezizomycotina</taxon>
        <taxon>Leotiomycetes</taxon>
        <taxon>Thelebolales</taxon>
        <taxon>Thelebolaceae</taxon>
        <taxon>Pseudogymnoascus</taxon>
    </lineage>
</organism>
<name>L8G2Y0_PSED2</name>
<feature type="compositionally biased region" description="Low complexity" evidence="1">
    <location>
        <begin position="84"/>
        <end position="98"/>
    </location>
</feature>
<accession>L8G2Y0</accession>
<dbReference type="HOGENOM" id="CLU_148832_0_0_1"/>
<feature type="compositionally biased region" description="Basic and acidic residues" evidence="1">
    <location>
        <begin position="137"/>
        <end position="146"/>
    </location>
</feature>
<evidence type="ECO:0000313" key="3">
    <source>
        <dbReference type="Proteomes" id="UP000011064"/>
    </source>
</evidence>
<dbReference type="EMBL" id="GL573206">
    <property type="protein sequence ID" value="ELR07585.1"/>
    <property type="molecule type" value="Genomic_DNA"/>
</dbReference>
<protein>
    <submittedName>
        <fullName evidence="2">Uncharacterized protein</fullName>
    </submittedName>
</protein>
<dbReference type="Proteomes" id="UP000011064">
    <property type="component" value="Unassembled WGS sequence"/>
</dbReference>
<dbReference type="AlphaFoldDB" id="L8G2Y0"/>
<feature type="compositionally biased region" description="Polar residues" evidence="1">
    <location>
        <begin position="1"/>
        <end position="36"/>
    </location>
</feature>
<dbReference type="InParanoid" id="L8G2Y0"/>
<keyword evidence="3" id="KW-1185">Reference proteome</keyword>
<dbReference type="OrthoDB" id="5386823at2759"/>
<evidence type="ECO:0000313" key="2">
    <source>
        <dbReference type="EMBL" id="ELR07585.1"/>
    </source>
</evidence>